<proteinExistence type="inferred from homology"/>
<dbReference type="SUPFAM" id="SSF89360">
    <property type="entry name" value="HesB-like domain"/>
    <property type="match status" value="1"/>
</dbReference>
<organism evidence="3 4">
    <name type="scientific">Aquisalimonas asiatica</name>
    <dbReference type="NCBI Taxonomy" id="406100"/>
    <lineage>
        <taxon>Bacteria</taxon>
        <taxon>Pseudomonadati</taxon>
        <taxon>Pseudomonadota</taxon>
        <taxon>Gammaproteobacteria</taxon>
        <taxon>Chromatiales</taxon>
        <taxon>Ectothiorhodospiraceae</taxon>
        <taxon>Aquisalimonas</taxon>
    </lineage>
</organism>
<sequence>MAIQLTEAAARHVKAHAEREGHDHSLRLGVRTSGCSGFMYTVDYAEGVNDNDVTFEQHGIRIVISRKSLPFLEGTEVDFIREGLNQRFDFRNPNVKDMCGCGESFTV</sequence>
<dbReference type="RefSeq" id="WP_091638906.1">
    <property type="nucleotide sequence ID" value="NZ_FOEG01000001.1"/>
</dbReference>
<protein>
    <submittedName>
        <fullName evidence="3">Iron-sulfur cluster assembly protein</fullName>
    </submittedName>
</protein>
<evidence type="ECO:0000313" key="3">
    <source>
        <dbReference type="EMBL" id="SEO43019.1"/>
    </source>
</evidence>
<dbReference type="EMBL" id="FOEG01000001">
    <property type="protein sequence ID" value="SEO43019.1"/>
    <property type="molecule type" value="Genomic_DNA"/>
</dbReference>
<dbReference type="InterPro" id="IPR050322">
    <property type="entry name" value="Fe-S_cluster_asmbl/transfer"/>
</dbReference>
<evidence type="ECO:0000256" key="1">
    <source>
        <dbReference type="ARBA" id="ARBA00006718"/>
    </source>
</evidence>
<name>A0A1H8PLX1_9GAMM</name>
<dbReference type="InterPro" id="IPR035903">
    <property type="entry name" value="HesB-like_dom_sf"/>
</dbReference>
<dbReference type="InterPro" id="IPR016092">
    <property type="entry name" value="ATAP"/>
</dbReference>
<gene>
    <name evidence="3" type="ORF">SAMN04488052_10139</name>
</gene>
<dbReference type="GO" id="GO:0005829">
    <property type="term" value="C:cytosol"/>
    <property type="evidence" value="ECO:0007669"/>
    <property type="project" value="TreeGrafter"/>
</dbReference>
<comment type="similarity">
    <text evidence="1">Belongs to the HesB/IscA family.</text>
</comment>
<dbReference type="InterPro" id="IPR017870">
    <property type="entry name" value="FeS_cluster_insertion_CS"/>
</dbReference>
<dbReference type="PROSITE" id="PS01152">
    <property type="entry name" value="HESB"/>
    <property type="match status" value="1"/>
</dbReference>
<dbReference type="AlphaFoldDB" id="A0A1H8PLX1"/>
<dbReference type="InterPro" id="IPR000361">
    <property type="entry name" value="ATAP_core_dom"/>
</dbReference>
<accession>A0A1H8PLX1</accession>
<dbReference type="Proteomes" id="UP000199657">
    <property type="component" value="Unassembled WGS sequence"/>
</dbReference>
<dbReference type="GO" id="GO:0016226">
    <property type="term" value="P:iron-sulfur cluster assembly"/>
    <property type="evidence" value="ECO:0007669"/>
    <property type="project" value="InterPro"/>
</dbReference>
<dbReference type="NCBIfam" id="TIGR00049">
    <property type="entry name" value="iron-sulfur cluster assembly accessory protein"/>
    <property type="match status" value="1"/>
</dbReference>
<reference evidence="3 4" key="1">
    <citation type="submission" date="2016-10" db="EMBL/GenBank/DDBJ databases">
        <authorList>
            <person name="de Groot N.N."/>
        </authorList>
    </citation>
    <scope>NUCLEOTIDE SEQUENCE [LARGE SCALE GENOMIC DNA]</scope>
    <source>
        <strain evidence="3 4">CGMCC 1.6291</strain>
    </source>
</reference>
<dbReference type="Gene3D" id="2.60.300.12">
    <property type="entry name" value="HesB-like domain"/>
    <property type="match status" value="1"/>
</dbReference>
<keyword evidence="4" id="KW-1185">Reference proteome</keyword>
<evidence type="ECO:0000259" key="2">
    <source>
        <dbReference type="Pfam" id="PF01521"/>
    </source>
</evidence>
<dbReference type="Pfam" id="PF01521">
    <property type="entry name" value="Fe-S_biosyn"/>
    <property type="match status" value="1"/>
</dbReference>
<dbReference type="GO" id="GO:0051537">
    <property type="term" value="F:2 iron, 2 sulfur cluster binding"/>
    <property type="evidence" value="ECO:0007669"/>
    <property type="project" value="TreeGrafter"/>
</dbReference>
<dbReference type="STRING" id="406100.SAMN04488052_10139"/>
<feature type="domain" description="Core" evidence="2">
    <location>
        <begin position="1"/>
        <end position="103"/>
    </location>
</feature>
<dbReference type="OrthoDB" id="9801228at2"/>
<dbReference type="PANTHER" id="PTHR10072">
    <property type="entry name" value="IRON-SULFUR CLUSTER ASSEMBLY PROTEIN"/>
    <property type="match status" value="1"/>
</dbReference>
<dbReference type="PANTHER" id="PTHR10072:SF41">
    <property type="entry name" value="IRON-SULFUR CLUSTER ASSEMBLY 1 HOMOLOG, MITOCHONDRIAL"/>
    <property type="match status" value="1"/>
</dbReference>
<evidence type="ECO:0000313" key="4">
    <source>
        <dbReference type="Proteomes" id="UP000199657"/>
    </source>
</evidence>